<dbReference type="STRING" id="1136941.ACH46_03015"/>
<protein>
    <recommendedName>
        <fullName evidence="1">Stress-response A/B barrel domain-containing protein</fullName>
    </recommendedName>
</protein>
<reference evidence="3" key="1">
    <citation type="submission" date="2015-06" db="EMBL/GenBank/DDBJ databases">
        <title>Complete genome sequence and metabolic analysis of phthalate degradation pathway in Gordonia sp. QH-11.</title>
        <authorList>
            <person name="Jin D."/>
            <person name="Kong X."/>
            <person name="Bai Z."/>
        </authorList>
    </citation>
    <scope>NUCLEOTIDE SEQUENCE [LARGE SCALE GENOMIC DNA]</scope>
    <source>
        <strain evidence="3">QH-11</strain>
    </source>
</reference>
<dbReference type="RefSeq" id="WP_062391616.1">
    <property type="nucleotide sequence ID" value="NZ_CP011853.1"/>
</dbReference>
<evidence type="ECO:0000313" key="2">
    <source>
        <dbReference type="EMBL" id="ALG83660.1"/>
    </source>
</evidence>
<organism evidence="2 3">
    <name type="scientific">Gordonia phthalatica</name>
    <dbReference type="NCBI Taxonomy" id="1136941"/>
    <lineage>
        <taxon>Bacteria</taxon>
        <taxon>Bacillati</taxon>
        <taxon>Actinomycetota</taxon>
        <taxon>Actinomycetes</taxon>
        <taxon>Mycobacteriales</taxon>
        <taxon>Gordoniaceae</taxon>
        <taxon>Gordonia</taxon>
    </lineage>
</organism>
<dbReference type="PATRIC" id="fig|1136941.3.peg.608"/>
<dbReference type="SMART" id="SM00886">
    <property type="entry name" value="Dabb"/>
    <property type="match status" value="1"/>
</dbReference>
<dbReference type="Gene3D" id="3.30.70.100">
    <property type="match status" value="1"/>
</dbReference>
<dbReference type="SUPFAM" id="SSF54909">
    <property type="entry name" value="Dimeric alpha+beta barrel"/>
    <property type="match status" value="1"/>
</dbReference>
<dbReference type="EMBL" id="CP011853">
    <property type="protein sequence ID" value="ALG83660.1"/>
    <property type="molecule type" value="Genomic_DNA"/>
</dbReference>
<evidence type="ECO:0000313" key="3">
    <source>
        <dbReference type="Proteomes" id="UP000063789"/>
    </source>
</evidence>
<dbReference type="AlphaFoldDB" id="A0A0N9MM18"/>
<accession>A0A0N9MM18</accession>
<dbReference type="InterPro" id="IPR011008">
    <property type="entry name" value="Dimeric_a/b-barrel"/>
</dbReference>
<gene>
    <name evidence="2" type="ORF">ACH46_03015</name>
</gene>
<proteinExistence type="predicted"/>
<dbReference type="KEGG" id="goq:ACH46_03015"/>
<keyword evidence="3" id="KW-1185">Reference proteome</keyword>
<name>A0A0N9MM18_9ACTN</name>
<evidence type="ECO:0000259" key="1">
    <source>
        <dbReference type="PROSITE" id="PS51502"/>
    </source>
</evidence>
<dbReference type="PROSITE" id="PS51502">
    <property type="entry name" value="S_R_A_B_BARREL"/>
    <property type="match status" value="1"/>
</dbReference>
<dbReference type="OrthoDB" id="7565202at2"/>
<feature type="domain" description="Stress-response A/B barrel" evidence="1">
    <location>
        <begin position="82"/>
        <end position="177"/>
    </location>
</feature>
<dbReference type="InterPro" id="IPR013097">
    <property type="entry name" value="Dabb"/>
</dbReference>
<reference evidence="2 3" key="2">
    <citation type="journal article" date="2017" name="Int. J. Syst. Evol. Microbiol.">
        <title>Gordonia phthalatica sp. nov., a di-n-butyl phthalate-degrading bacterium isolated from activated sludge.</title>
        <authorList>
            <person name="Jin D."/>
            <person name="Kong X."/>
            <person name="Jia M."/>
            <person name="Yu X."/>
            <person name="Wang X."/>
            <person name="Zhuang X."/>
            <person name="Deng Y."/>
            <person name="Bai Z."/>
        </authorList>
    </citation>
    <scope>NUCLEOTIDE SEQUENCE [LARGE SCALE GENOMIC DNA]</scope>
    <source>
        <strain evidence="2 3">QH-11</strain>
    </source>
</reference>
<dbReference type="Pfam" id="PF07876">
    <property type="entry name" value="Dabb"/>
    <property type="match status" value="1"/>
</dbReference>
<sequence>MSELLETRLLTTARADDAVAALRSATAGPTIVGPVLPGAINGGDVLVHARSHALPEASAADEWVRYRPGTAGLRRTPRPGNVYRTLLLGVRDDADDAAIARFERDTLTMPEHLPSILWWRLSRVESAHGPTPFTHVWEQVFSDPEGLRGQYMRHPVHWGLVDRWFDPEVPEHITLERLCHVACLLTDDRLDV</sequence>
<dbReference type="Proteomes" id="UP000063789">
    <property type="component" value="Chromosome"/>
</dbReference>